<proteinExistence type="predicted"/>
<dbReference type="AlphaFoldDB" id="A0A6J4UMU4"/>
<feature type="compositionally biased region" description="Basic and acidic residues" evidence="1">
    <location>
        <begin position="258"/>
        <end position="268"/>
    </location>
</feature>
<evidence type="ECO:0000313" key="2">
    <source>
        <dbReference type="EMBL" id="CAA9551625.1"/>
    </source>
</evidence>
<name>A0A6J4UMU4_9BACT</name>
<organism evidence="2">
    <name type="scientific">uncultured Thermomicrobiales bacterium</name>
    <dbReference type="NCBI Taxonomy" id="1645740"/>
    <lineage>
        <taxon>Bacteria</taxon>
        <taxon>Pseudomonadati</taxon>
        <taxon>Thermomicrobiota</taxon>
        <taxon>Thermomicrobia</taxon>
        <taxon>Thermomicrobiales</taxon>
        <taxon>environmental samples</taxon>
    </lineage>
</organism>
<feature type="region of interest" description="Disordered" evidence="1">
    <location>
        <begin position="1"/>
        <end position="28"/>
    </location>
</feature>
<evidence type="ECO:0000256" key="1">
    <source>
        <dbReference type="SAM" id="MobiDB-lite"/>
    </source>
</evidence>
<reference evidence="2" key="1">
    <citation type="submission" date="2020-02" db="EMBL/GenBank/DDBJ databases">
        <authorList>
            <person name="Meier V. D."/>
        </authorList>
    </citation>
    <scope>NUCLEOTIDE SEQUENCE</scope>
    <source>
        <strain evidence="2">AVDCRST_MAG70</strain>
    </source>
</reference>
<feature type="region of interest" description="Disordered" evidence="1">
    <location>
        <begin position="53"/>
        <end position="76"/>
    </location>
</feature>
<protein>
    <submittedName>
        <fullName evidence="2">Uncharacterized protein</fullName>
    </submittedName>
</protein>
<accession>A0A6J4UMU4</accession>
<dbReference type="EMBL" id="CADCWH010000151">
    <property type="protein sequence ID" value="CAA9551625.1"/>
    <property type="molecule type" value="Genomic_DNA"/>
</dbReference>
<feature type="compositionally biased region" description="Low complexity" evidence="1">
    <location>
        <begin position="57"/>
        <end position="74"/>
    </location>
</feature>
<sequence length="268" mass="29105">MRHPAPPGGQLAPSVDASPHLASRDHSSRYSFPTLGRAAKMVVCPARACSASTGRALRSPSTSSRVPSSASLPTKDSDRAVHCLDATGTVTALYPALLMALAGYQRIDGGGLRGPGLGAIHALLPPPHDDGVFRHPGPDYAGRMPDVRPERRWPLPRARAALGRAWGRAVGGDPWSPRCHPRLRLGSTHPGRQRSSDCQRSYDPGHPWFRWRPAPVTRPGPAMCAWHRTGTASDGDLPNPIPLQCDRDSRWPVMPRDQMTRRTREHPG</sequence>
<feature type="region of interest" description="Disordered" evidence="1">
    <location>
        <begin position="247"/>
        <end position="268"/>
    </location>
</feature>
<gene>
    <name evidence="2" type="ORF">AVDCRST_MAG70-972</name>
</gene>